<sequence>MKTLERKTNRIKWVAIAALLILNTMSLSAQKNTTGIDSVDWAIKKLTKLKVYNLYNNNGWDSTPIGWNYQQIIAKRASDKKLLSLTAAKEPPAVRLAAMYGLILRRNKRCQDIILKNLNDISSCKLASCDVSFDEYVENIFVEWLQNSREDGLITQADSVRNDSIIFFTKGSSRLEYVHELVDRLPCNEKYYRRMKEMYYKERVGYVLMPLVKFKKKAEKELIIRSLKQFSKGMDKEGGYSQRETIGNTNDALEAVAVWPSKEFRLALTQLRNYELTRRYIDYQRLKLFYLACLEYNDAWAYHFIDETLGKSTKKWGKNNYHWQYFYEAMRESPHSRFAPLIDKYHWKGSYWNPEKQDFEEIK</sequence>
<evidence type="ECO:0000313" key="3">
    <source>
        <dbReference type="Proteomes" id="UP001319045"/>
    </source>
</evidence>
<evidence type="ECO:0000313" key="2">
    <source>
        <dbReference type="EMBL" id="BCS85712.1"/>
    </source>
</evidence>
<gene>
    <name evidence="2" type="ORF">prwr041_16050</name>
</gene>
<proteinExistence type="predicted"/>
<evidence type="ECO:0000256" key="1">
    <source>
        <dbReference type="SAM" id="SignalP"/>
    </source>
</evidence>
<accession>A0ABN6EIL2</accession>
<dbReference type="RefSeq" id="WP_207153343.1">
    <property type="nucleotide sequence ID" value="NZ_AP024484.1"/>
</dbReference>
<protein>
    <submittedName>
        <fullName evidence="2">Uncharacterized protein</fullName>
    </submittedName>
</protein>
<reference evidence="2 3" key="1">
    <citation type="journal article" date="2022" name="Int. J. Syst. Evol. Microbiol.">
        <title>Prevotella herbatica sp. nov., a plant polysaccharide-decomposing anaerobic bacterium isolated from a methanogenic reactor.</title>
        <authorList>
            <person name="Uek A."/>
            <person name="Tonouchi A."/>
            <person name="Kaku N."/>
            <person name="Ueki K."/>
        </authorList>
    </citation>
    <scope>NUCLEOTIDE SEQUENCE [LARGE SCALE GENOMIC DNA]</scope>
    <source>
        <strain evidence="2 3">WR041</strain>
    </source>
</reference>
<feature type="chain" id="PRO_5047120632" evidence="1">
    <location>
        <begin position="30"/>
        <end position="363"/>
    </location>
</feature>
<keyword evidence="3" id="KW-1185">Reference proteome</keyword>
<dbReference type="EMBL" id="AP024484">
    <property type="protein sequence ID" value="BCS85712.1"/>
    <property type="molecule type" value="Genomic_DNA"/>
</dbReference>
<keyword evidence="1" id="KW-0732">Signal</keyword>
<dbReference type="Proteomes" id="UP001319045">
    <property type="component" value="Chromosome"/>
</dbReference>
<feature type="signal peptide" evidence="1">
    <location>
        <begin position="1"/>
        <end position="29"/>
    </location>
</feature>
<name>A0ABN6EIL2_9BACT</name>
<organism evidence="2 3">
    <name type="scientific">Prevotella herbatica</name>
    <dbReference type="NCBI Taxonomy" id="2801997"/>
    <lineage>
        <taxon>Bacteria</taxon>
        <taxon>Pseudomonadati</taxon>
        <taxon>Bacteroidota</taxon>
        <taxon>Bacteroidia</taxon>
        <taxon>Bacteroidales</taxon>
        <taxon>Prevotellaceae</taxon>
        <taxon>Prevotella</taxon>
    </lineage>
</organism>